<dbReference type="Gene3D" id="3.40.50.150">
    <property type="entry name" value="Vaccinia Virus protein VP39"/>
    <property type="match status" value="1"/>
</dbReference>
<reference evidence="4 5" key="1">
    <citation type="submission" date="2020-02" db="EMBL/GenBank/DDBJ databases">
        <authorList>
            <person name="Li X.-J."/>
            <person name="Han X.-M."/>
        </authorList>
    </citation>
    <scope>NUCLEOTIDE SEQUENCE [LARGE SCALE GENOMIC DNA]</scope>
    <source>
        <strain evidence="4 5">CCTCC AB 2017055</strain>
    </source>
</reference>
<dbReference type="EMBL" id="JAAGOA010000039">
    <property type="protein sequence ID" value="NEE04654.1"/>
    <property type="molecule type" value="Genomic_DNA"/>
</dbReference>
<name>A0A6L9SIZ4_9ACTN</name>
<feature type="domain" description="Methyltransferase" evidence="3">
    <location>
        <begin position="47"/>
        <end position="138"/>
    </location>
</feature>
<keyword evidence="1 4" id="KW-0808">Transferase</keyword>
<organism evidence="4 5">
    <name type="scientific">Phytoactinopolyspora halotolerans</name>
    <dbReference type="NCBI Taxonomy" id="1981512"/>
    <lineage>
        <taxon>Bacteria</taxon>
        <taxon>Bacillati</taxon>
        <taxon>Actinomycetota</taxon>
        <taxon>Actinomycetes</taxon>
        <taxon>Jiangellales</taxon>
        <taxon>Jiangellaceae</taxon>
        <taxon>Phytoactinopolyspora</taxon>
    </lineage>
</organism>
<dbReference type="PANTHER" id="PTHR43861">
    <property type="entry name" value="TRANS-ACONITATE 2-METHYLTRANSFERASE-RELATED"/>
    <property type="match status" value="1"/>
</dbReference>
<evidence type="ECO:0000259" key="3">
    <source>
        <dbReference type="Pfam" id="PF13649"/>
    </source>
</evidence>
<dbReference type="GO" id="GO:0008168">
    <property type="term" value="F:methyltransferase activity"/>
    <property type="evidence" value="ECO:0007669"/>
    <property type="project" value="UniProtKB-KW"/>
</dbReference>
<dbReference type="Pfam" id="PF13649">
    <property type="entry name" value="Methyltransf_25"/>
    <property type="match status" value="1"/>
</dbReference>
<evidence type="ECO:0000313" key="5">
    <source>
        <dbReference type="Proteomes" id="UP000475214"/>
    </source>
</evidence>
<protein>
    <submittedName>
        <fullName evidence="4">Class I SAM-dependent methyltransferase</fullName>
    </submittedName>
</protein>
<dbReference type="SUPFAM" id="SSF53335">
    <property type="entry name" value="S-adenosyl-L-methionine-dependent methyltransferases"/>
    <property type="match status" value="1"/>
</dbReference>
<dbReference type="Proteomes" id="UP000475214">
    <property type="component" value="Unassembled WGS sequence"/>
</dbReference>
<feature type="region of interest" description="Disordered" evidence="2">
    <location>
        <begin position="14"/>
        <end position="35"/>
    </location>
</feature>
<dbReference type="CDD" id="cd02440">
    <property type="entry name" value="AdoMet_MTases"/>
    <property type="match status" value="1"/>
</dbReference>
<sequence>MTHAFDKDYWDEHWQRRDTDGPGSMSGNPPNPYLARETGELLPGTALDAGCGAGAEAIWLASSGWQVTAVDISAQALARAAQRAAADGVGDRVQWIEADLSAWNPDTRFDLVTTHYAHPAMPQLEFYDRIAAWVAPGGTLLIVGHLHAHAPEPGHGPHPPAEASVTAAAITARLDDAVWKVVTAEEATRTLAGPGGHAVSLHDVVVRAARRT</sequence>
<dbReference type="AlphaFoldDB" id="A0A6L9SIZ4"/>
<evidence type="ECO:0000256" key="1">
    <source>
        <dbReference type="ARBA" id="ARBA00022679"/>
    </source>
</evidence>
<dbReference type="InterPro" id="IPR041698">
    <property type="entry name" value="Methyltransf_25"/>
</dbReference>
<keyword evidence="5" id="KW-1185">Reference proteome</keyword>
<dbReference type="RefSeq" id="WP_163745202.1">
    <property type="nucleotide sequence ID" value="NZ_JAAGOA010000039.1"/>
</dbReference>
<evidence type="ECO:0000256" key="2">
    <source>
        <dbReference type="SAM" id="MobiDB-lite"/>
    </source>
</evidence>
<dbReference type="GO" id="GO:0032259">
    <property type="term" value="P:methylation"/>
    <property type="evidence" value="ECO:0007669"/>
    <property type="project" value="UniProtKB-KW"/>
</dbReference>
<accession>A0A6L9SIZ4</accession>
<comment type="caution">
    <text evidence="4">The sequence shown here is derived from an EMBL/GenBank/DDBJ whole genome shotgun (WGS) entry which is preliminary data.</text>
</comment>
<dbReference type="InterPro" id="IPR029063">
    <property type="entry name" value="SAM-dependent_MTases_sf"/>
</dbReference>
<keyword evidence="4" id="KW-0489">Methyltransferase</keyword>
<proteinExistence type="predicted"/>
<gene>
    <name evidence="4" type="ORF">G1H10_31270</name>
</gene>
<evidence type="ECO:0000313" key="4">
    <source>
        <dbReference type="EMBL" id="NEE04654.1"/>
    </source>
</evidence>